<sequence>MRKYLLNWGVVSAALGVVSVIQTTREGRRDWRLILVWAGWALSLVVAVTSVHDRSKELSTEH</sequence>
<feature type="transmembrane region" description="Helical" evidence="1">
    <location>
        <begin position="6"/>
        <end position="21"/>
    </location>
</feature>
<reference evidence="2 3" key="1">
    <citation type="submission" date="2019-07" db="EMBL/GenBank/DDBJ databases">
        <title>Full genome sequence of Humibacter sp. WJ7-1.</title>
        <authorList>
            <person name="Im W.-T."/>
        </authorList>
    </citation>
    <scope>NUCLEOTIDE SEQUENCE [LARGE SCALE GENOMIC DNA]</scope>
    <source>
        <strain evidence="2 3">WJ7-1</strain>
    </source>
</reference>
<dbReference type="Proteomes" id="UP000320216">
    <property type="component" value="Chromosome"/>
</dbReference>
<keyword evidence="1" id="KW-0472">Membrane</keyword>
<evidence type="ECO:0000313" key="2">
    <source>
        <dbReference type="EMBL" id="QDZ14228.1"/>
    </source>
</evidence>
<gene>
    <name evidence="2" type="ORF">FPZ11_05115</name>
</gene>
<evidence type="ECO:0000256" key="1">
    <source>
        <dbReference type="SAM" id="Phobius"/>
    </source>
</evidence>
<keyword evidence="1" id="KW-0812">Transmembrane</keyword>
<dbReference type="EMBL" id="CP042305">
    <property type="protein sequence ID" value="QDZ14228.1"/>
    <property type="molecule type" value="Genomic_DNA"/>
</dbReference>
<dbReference type="RefSeq" id="WP_146318918.1">
    <property type="nucleotide sequence ID" value="NZ_CP042305.1"/>
</dbReference>
<name>A0A5B8M0A3_9MICO</name>
<dbReference type="AlphaFoldDB" id="A0A5B8M0A3"/>
<evidence type="ECO:0000313" key="3">
    <source>
        <dbReference type="Proteomes" id="UP000320216"/>
    </source>
</evidence>
<accession>A0A5B8M0A3</accession>
<organism evidence="2 3">
    <name type="scientific">Humibacter ginsenosidimutans</name>
    <dbReference type="NCBI Taxonomy" id="2599293"/>
    <lineage>
        <taxon>Bacteria</taxon>
        <taxon>Bacillati</taxon>
        <taxon>Actinomycetota</taxon>
        <taxon>Actinomycetes</taxon>
        <taxon>Micrococcales</taxon>
        <taxon>Microbacteriaceae</taxon>
        <taxon>Humibacter</taxon>
    </lineage>
</organism>
<keyword evidence="1" id="KW-1133">Transmembrane helix</keyword>
<keyword evidence="3" id="KW-1185">Reference proteome</keyword>
<proteinExistence type="predicted"/>
<dbReference type="KEGG" id="huw:FPZ11_05115"/>
<dbReference type="OrthoDB" id="5120536at2"/>
<protein>
    <submittedName>
        <fullName evidence="2">Uncharacterized protein</fullName>
    </submittedName>
</protein>
<feature type="transmembrane region" description="Helical" evidence="1">
    <location>
        <begin position="33"/>
        <end position="52"/>
    </location>
</feature>